<dbReference type="AlphaFoldDB" id="A0A3B1BZ72"/>
<dbReference type="GO" id="GO:0016620">
    <property type="term" value="F:oxidoreductase activity, acting on the aldehyde or oxo group of donors, NAD or NADP as acceptor"/>
    <property type="evidence" value="ECO:0007669"/>
    <property type="project" value="InterPro"/>
</dbReference>
<organism evidence="3">
    <name type="scientific">hydrothermal vent metagenome</name>
    <dbReference type="NCBI Taxonomy" id="652676"/>
    <lineage>
        <taxon>unclassified sequences</taxon>
        <taxon>metagenomes</taxon>
        <taxon>ecological metagenomes</taxon>
    </lineage>
</organism>
<dbReference type="Gene3D" id="3.40.50.720">
    <property type="entry name" value="NAD(P)-binding Rossmann-like Domain"/>
    <property type="match status" value="1"/>
</dbReference>
<dbReference type="SMART" id="SM00859">
    <property type="entry name" value="Semialdhyde_dh"/>
    <property type="match status" value="1"/>
</dbReference>
<dbReference type="EMBL" id="UOGE01000083">
    <property type="protein sequence ID" value="VAX23259.1"/>
    <property type="molecule type" value="Genomic_DNA"/>
</dbReference>
<gene>
    <name evidence="3" type="ORF">MNBD_NITROSPINAE02-1977</name>
</gene>
<dbReference type="GO" id="GO:0006526">
    <property type="term" value="P:L-arginine biosynthetic process"/>
    <property type="evidence" value="ECO:0007669"/>
    <property type="project" value="UniProtKB-KW"/>
</dbReference>
<dbReference type="SUPFAM" id="SSF51735">
    <property type="entry name" value="NAD(P)-binding Rossmann-fold domains"/>
    <property type="match status" value="1"/>
</dbReference>
<feature type="non-terminal residue" evidence="3">
    <location>
        <position position="120"/>
    </location>
</feature>
<feature type="domain" description="Semialdehyde dehydrogenase NAD-binding" evidence="2">
    <location>
        <begin position="3"/>
        <end position="120"/>
    </location>
</feature>
<dbReference type="Pfam" id="PF01118">
    <property type="entry name" value="Semialdhyde_dh"/>
    <property type="match status" value="1"/>
</dbReference>
<keyword evidence="1" id="KW-0028">Amino-acid biosynthesis</keyword>
<protein>
    <recommendedName>
        <fullName evidence="2">Semialdehyde dehydrogenase NAD-binding domain-containing protein</fullName>
    </recommendedName>
</protein>
<sequence>MINAGVVGAAGYTGQALLKILLSHPEVTVTFITSETFKGKLLSDAFPVFSGQPALEFEGNDYPAQAGMCDVVFLCLPHKKSMSVAETFLSAGKTVFDLSADFRLDDAQVYKKWYGAAHKA</sequence>
<evidence type="ECO:0000256" key="1">
    <source>
        <dbReference type="ARBA" id="ARBA00022571"/>
    </source>
</evidence>
<evidence type="ECO:0000259" key="2">
    <source>
        <dbReference type="SMART" id="SM00859"/>
    </source>
</evidence>
<dbReference type="CDD" id="cd17895">
    <property type="entry name" value="AGPR_1_N"/>
    <property type="match status" value="1"/>
</dbReference>
<keyword evidence="1" id="KW-0055">Arginine biosynthesis</keyword>
<dbReference type="PANTHER" id="PTHR32338:SF10">
    <property type="entry name" value="N-ACETYL-GAMMA-GLUTAMYL-PHOSPHATE REDUCTASE, CHLOROPLASTIC-RELATED"/>
    <property type="match status" value="1"/>
</dbReference>
<dbReference type="GO" id="GO:0051287">
    <property type="term" value="F:NAD binding"/>
    <property type="evidence" value="ECO:0007669"/>
    <property type="project" value="InterPro"/>
</dbReference>
<name>A0A3B1BZ72_9ZZZZ</name>
<dbReference type="PANTHER" id="PTHR32338">
    <property type="entry name" value="N-ACETYL-GAMMA-GLUTAMYL-PHOSPHATE REDUCTASE, CHLOROPLASTIC-RELATED-RELATED"/>
    <property type="match status" value="1"/>
</dbReference>
<dbReference type="InterPro" id="IPR036291">
    <property type="entry name" value="NAD(P)-bd_dom_sf"/>
</dbReference>
<evidence type="ECO:0000313" key="3">
    <source>
        <dbReference type="EMBL" id="VAX23259.1"/>
    </source>
</evidence>
<dbReference type="InterPro" id="IPR050085">
    <property type="entry name" value="AGPR"/>
</dbReference>
<accession>A0A3B1BZ72</accession>
<dbReference type="InterPro" id="IPR000534">
    <property type="entry name" value="Semialdehyde_DH_NAD-bd"/>
</dbReference>
<reference evidence="3" key="1">
    <citation type="submission" date="2018-06" db="EMBL/GenBank/DDBJ databases">
        <authorList>
            <person name="Zhirakovskaya E."/>
        </authorList>
    </citation>
    <scope>NUCLEOTIDE SEQUENCE</scope>
</reference>
<proteinExistence type="predicted"/>